<organism evidence="3">
    <name type="scientific">Streptomyces sp. SID12501</name>
    <dbReference type="NCBI Taxonomy" id="2706042"/>
    <lineage>
        <taxon>Bacteria</taxon>
        <taxon>Bacillati</taxon>
        <taxon>Actinomycetota</taxon>
        <taxon>Actinomycetes</taxon>
        <taxon>Kitasatosporales</taxon>
        <taxon>Streptomycetaceae</taxon>
        <taxon>Streptomyces</taxon>
    </lineage>
</organism>
<gene>
    <name evidence="3" type="ORF">G3I71_11730</name>
</gene>
<dbReference type="SUPFAM" id="SSF52540">
    <property type="entry name" value="P-loop containing nucleoside triphosphate hydrolases"/>
    <property type="match status" value="1"/>
</dbReference>
<dbReference type="PIRSF" id="PIRSF029347">
    <property type="entry name" value="RecF"/>
    <property type="match status" value="1"/>
</dbReference>
<evidence type="ECO:0000259" key="2">
    <source>
        <dbReference type="Pfam" id="PF13304"/>
    </source>
</evidence>
<feature type="domain" description="ATPase AAA-type core" evidence="2">
    <location>
        <begin position="24"/>
        <end position="349"/>
    </location>
</feature>
<dbReference type="PANTHER" id="PTHR32182">
    <property type="entry name" value="DNA REPLICATION AND REPAIR PROTEIN RECF"/>
    <property type="match status" value="1"/>
</dbReference>
<dbReference type="EMBL" id="JAAGLU010000008">
    <property type="protein sequence ID" value="NEC86472.1"/>
    <property type="molecule type" value="Genomic_DNA"/>
</dbReference>
<comment type="caution">
    <text evidence="3">The sequence shown here is derived from an EMBL/GenBank/DDBJ whole genome shotgun (WGS) entry which is preliminary data.</text>
</comment>
<reference evidence="3" key="1">
    <citation type="submission" date="2020-01" db="EMBL/GenBank/DDBJ databases">
        <title>Insect and environment-associated Actinomycetes.</title>
        <authorList>
            <person name="Currrie C."/>
            <person name="Chevrette M."/>
            <person name="Carlson C."/>
            <person name="Stubbendieck R."/>
            <person name="Wendt-Pienkowski E."/>
        </authorList>
    </citation>
    <scope>NUCLEOTIDE SEQUENCE</scope>
    <source>
        <strain evidence="3">SID12501</strain>
    </source>
</reference>
<sequence length="413" mass="44908">MFLTRVRIENFRSIAACDVRLGPLTVLAGPNAAGKSNFLDALRFVRDALRTSPGQALEPRGGLEEILHRSPAGTRSDSFRIRLDVTVPAPEQGSEPGRERGVLDASYLMEVGADPDPGADGRPGVRWEELRLPDLPDRPALFALPESERHVRSDGWRDDLLLSKVSRTNREVYAVARSLHSMRFYELHTPVLRDIDQTRSKRGDAVLGERGESLARVLSSLARHRPWVKDTVDGYISTMIENAAGLDGKEFEEADLAYVVGRFVEDGSEDGSHRQVDRRSLSDGTLRLAGVLAALFQSRVLNGSIPFVGIEEPEISLHPPMLGALYDALVGASDNTQVMVTTQSADLLDSSAADPGHLLVVRDDGHGSTIGPIDETGRSLLADGVLTLPELLRSGEMRPESGVPHNLLEGGPE</sequence>
<dbReference type="InterPro" id="IPR027417">
    <property type="entry name" value="P-loop_NTPase"/>
</dbReference>
<dbReference type="RefSeq" id="WP_164313920.1">
    <property type="nucleotide sequence ID" value="NZ_JAAGLU010000008.1"/>
</dbReference>
<keyword evidence="1" id="KW-0227">DNA damage</keyword>
<dbReference type="GO" id="GO:0005524">
    <property type="term" value="F:ATP binding"/>
    <property type="evidence" value="ECO:0007669"/>
    <property type="project" value="InterPro"/>
</dbReference>
<dbReference type="GO" id="GO:0000731">
    <property type="term" value="P:DNA synthesis involved in DNA repair"/>
    <property type="evidence" value="ECO:0007669"/>
    <property type="project" value="TreeGrafter"/>
</dbReference>
<dbReference type="InterPro" id="IPR014555">
    <property type="entry name" value="RecF-like"/>
</dbReference>
<dbReference type="AlphaFoldDB" id="A0A6B3BQ79"/>
<protein>
    <submittedName>
        <fullName evidence="3">AAA family ATPase</fullName>
    </submittedName>
</protein>
<dbReference type="InterPro" id="IPR003959">
    <property type="entry name" value="ATPase_AAA_core"/>
</dbReference>
<dbReference type="Pfam" id="PF13304">
    <property type="entry name" value="AAA_21"/>
    <property type="match status" value="1"/>
</dbReference>
<evidence type="ECO:0000313" key="3">
    <source>
        <dbReference type="EMBL" id="NEC86472.1"/>
    </source>
</evidence>
<dbReference type="Gene3D" id="3.40.50.300">
    <property type="entry name" value="P-loop containing nucleotide triphosphate hydrolases"/>
    <property type="match status" value="2"/>
</dbReference>
<dbReference type="GO" id="GO:0016887">
    <property type="term" value="F:ATP hydrolysis activity"/>
    <property type="evidence" value="ECO:0007669"/>
    <property type="project" value="InterPro"/>
</dbReference>
<keyword evidence="1" id="KW-0742">SOS response</keyword>
<proteinExistence type="predicted"/>
<dbReference type="GO" id="GO:0009432">
    <property type="term" value="P:SOS response"/>
    <property type="evidence" value="ECO:0007669"/>
    <property type="project" value="UniProtKB-KW"/>
</dbReference>
<dbReference type="PANTHER" id="PTHR32182:SF22">
    <property type="entry name" value="ATP-DEPENDENT ENDONUCLEASE, OLD FAMILY-RELATED"/>
    <property type="match status" value="1"/>
</dbReference>
<evidence type="ECO:0000256" key="1">
    <source>
        <dbReference type="ARBA" id="ARBA00023236"/>
    </source>
</evidence>
<accession>A0A6B3BQ79</accession>
<dbReference type="GO" id="GO:0006302">
    <property type="term" value="P:double-strand break repair"/>
    <property type="evidence" value="ECO:0007669"/>
    <property type="project" value="TreeGrafter"/>
</dbReference>
<name>A0A6B3BQ79_9ACTN</name>